<dbReference type="AlphaFoldDB" id="U9UI94"/>
<dbReference type="EMBL" id="KI277673">
    <property type="protein sequence ID" value="ESA20080.1"/>
    <property type="molecule type" value="Genomic_DNA"/>
</dbReference>
<sequence>MKYIACFSLITDKCLVILTHINKEYVIYLSSHATMKYIACSSLITANAW</sequence>
<dbReference type="HOGENOM" id="CLU_3143719_0_0_1"/>
<protein>
    <submittedName>
        <fullName evidence="1">Uncharacterized protein</fullName>
    </submittedName>
</protein>
<organism evidence="1">
    <name type="scientific">Rhizophagus irregularis (strain DAOM 181602 / DAOM 197198 / MUCL 43194)</name>
    <name type="common">Arbuscular mycorrhizal fungus</name>
    <name type="synonym">Glomus intraradices</name>
    <dbReference type="NCBI Taxonomy" id="747089"/>
    <lineage>
        <taxon>Eukaryota</taxon>
        <taxon>Fungi</taxon>
        <taxon>Fungi incertae sedis</taxon>
        <taxon>Mucoromycota</taxon>
        <taxon>Glomeromycotina</taxon>
        <taxon>Glomeromycetes</taxon>
        <taxon>Glomerales</taxon>
        <taxon>Glomeraceae</taxon>
        <taxon>Rhizophagus</taxon>
    </lineage>
</organism>
<evidence type="ECO:0000313" key="1">
    <source>
        <dbReference type="EMBL" id="ESA20080.1"/>
    </source>
</evidence>
<reference evidence="1" key="1">
    <citation type="submission" date="2013-07" db="EMBL/GenBank/DDBJ databases">
        <title>The genome of an arbuscular mycorrhizal fungus provides insights into the evolution of the oldest plant symbiosis.</title>
        <authorList>
            <consortium name="DOE Joint Genome Institute"/>
            <person name="Tisserant E."/>
            <person name="Malbreil M."/>
            <person name="Kuo A."/>
            <person name="Kohler A."/>
            <person name="Symeonidi A."/>
            <person name="Balestrini R."/>
            <person name="Charron P."/>
            <person name="Duensing N."/>
            <person name="Frei-dit-Frey N."/>
            <person name="Gianinazzi-Pearson V."/>
            <person name="Gilbert B."/>
            <person name="Handa Y."/>
            <person name="Hijri M."/>
            <person name="Kaul R."/>
            <person name="Kawaguchi M."/>
            <person name="Krajinski F."/>
            <person name="Lammers P."/>
            <person name="Lapierre D."/>
            <person name="Masclaux F.G."/>
            <person name="Murat C."/>
            <person name="Morin E."/>
            <person name="Ndikumana S."/>
            <person name="Pagni M."/>
            <person name="Petitpierre D."/>
            <person name="Requena N."/>
            <person name="Rosikiewicz P."/>
            <person name="Riley R."/>
            <person name="Saito K."/>
            <person name="San Clemente H."/>
            <person name="Shapiro H."/>
            <person name="van Tuinen D."/>
            <person name="Becard G."/>
            <person name="Bonfante P."/>
            <person name="Paszkowski U."/>
            <person name="Shachar-Hill Y."/>
            <person name="Young J.P."/>
            <person name="Sanders I.R."/>
            <person name="Henrissat B."/>
            <person name="Rensing S.A."/>
            <person name="Grigoriev I.V."/>
            <person name="Corradi N."/>
            <person name="Roux C."/>
            <person name="Martin F."/>
        </authorList>
    </citation>
    <scope>NUCLEOTIDE SEQUENCE</scope>
    <source>
        <strain evidence="1">DAOM 197198</strain>
    </source>
</reference>
<name>U9UI94_RHIID</name>
<proteinExistence type="predicted"/>
<accession>U9UI94</accession>
<gene>
    <name evidence="1" type="ORF">GLOINDRAFT_18913</name>
</gene>